<dbReference type="InterPro" id="IPR011009">
    <property type="entry name" value="Kinase-like_dom_sf"/>
</dbReference>
<evidence type="ECO:0008006" key="3">
    <source>
        <dbReference type="Google" id="ProtNLM"/>
    </source>
</evidence>
<evidence type="ECO:0000313" key="2">
    <source>
        <dbReference type="Proteomes" id="UP000799757"/>
    </source>
</evidence>
<sequence length="149" mass="16887">MFTLRSFSGSNAQERLNLLRQLRHNNILTTYNLFTHNDEIYAISEDTEVSLEELIIAQLDESQLAAIIAQVIKNATLQQKTELTKDSCISCSNVVLTKKEVAKINTLANVDNCSRSNPNNKRSNVQALRTLSKYSIYSLKIQEPKHLFS</sequence>
<dbReference type="Gene3D" id="3.30.200.20">
    <property type="entry name" value="Phosphorylase Kinase, domain 1"/>
    <property type="match status" value="1"/>
</dbReference>
<proteinExistence type="predicted"/>
<dbReference type="AlphaFoldDB" id="A0A6A6WR71"/>
<dbReference type="EMBL" id="MU002472">
    <property type="protein sequence ID" value="KAF2786411.1"/>
    <property type="molecule type" value="Genomic_DNA"/>
</dbReference>
<organism evidence="1 2">
    <name type="scientific">Melanomma pulvis-pyrius CBS 109.77</name>
    <dbReference type="NCBI Taxonomy" id="1314802"/>
    <lineage>
        <taxon>Eukaryota</taxon>
        <taxon>Fungi</taxon>
        <taxon>Dikarya</taxon>
        <taxon>Ascomycota</taxon>
        <taxon>Pezizomycotina</taxon>
        <taxon>Dothideomycetes</taxon>
        <taxon>Pleosporomycetidae</taxon>
        <taxon>Pleosporales</taxon>
        <taxon>Melanommataceae</taxon>
        <taxon>Melanomma</taxon>
    </lineage>
</organism>
<evidence type="ECO:0000313" key="1">
    <source>
        <dbReference type="EMBL" id="KAF2786411.1"/>
    </source>
</evidence>
<reference evidence="1" key="1">
    <citation type="journal article" date="2020" name="Stud. Mycol.">
        <title>101 Dothideomycetes genomes: a test case for predicting lifestyles and emergence of pathogens.</title>
        <authorList>
            <person name="Haridas S."/>
            <person name="Albert R."/>
            <person name="Binder M."/>
            <person name="Bloem J."/>
            <person name="Labutti K."/>
            <person name="Salamov A."/>
            <person name="Andreopoulos B."/>
            <person name="Baker S."/>
            <person name="Barry K."/>
            <person name="Bills G."/>
            <person name="Bluhm B."/>
            <person name="Cannon C."/>
            <person name="Castanera R."/>
            <person name="Culley D."/>
            <person name="Daum C."/>
            <person name="Ezra D."/>
            <person name="Gonzalez J."/>
            <person name="Henrissat B."/>
            <person name="Kuo A."/>
            <person name="Liang C."/>
            <person name="Lipzen A."/>
            <person name="Lutzoni F."/>
            <person name="Magnuson J."/>
            <person name="Mondo S."/>
            <person name="Nolan M."/>
            <person name="Ohm R."/>
            <person name="Pangilinan J."/>
            <person name="Park H.-J."/>
            <person name="Ramirez L."/>
            <person name="Alfaro M."/>
            <person name="Sun H."/>
            <person name="Tritt A."/>
            <person name="Yoshinaga Y."/>
            <person name="Zwiers L.-H."/>
            <person name="Turgeon B."/>
            <person name="Goodwin S."/>
            <person name="Spatafora J."/>
            <person name="Crous P."/>
            <person name="Grigoriev I."/>
        </authorList>
    </citation>
    <scope>NUCLEOTIDE SEQUENCE</scope>
    <source>
        <strain evidence="1">CBS 109.77</strain>
    </source>
</reference>
<dbReference type="SUPFAM" id="SSF56112">
    <property type="entry name" value="Protein kinase-like (PK-like)"/>
    <property type="match status" value="1"/>
</dbReference>
<keyword evidence="2" id="KW-1185">Reference proteome</keyword>
<accession>A0A6A6WR71</accession>
<dbReference type="OrthoDB" id="3738511at2759"/>
<name>A0A6A6WR71_9PLEO</name>
<dbReference type="Gene3D" id="1.10.510.10">
    <property type="entry name" value="Transferase(Phosphotransferase) domain 1"/>
    <property type="match status" value="1"/>
</dbReference>
<protein>
    <recommendedName>
        <fullName evidence="3">Protein kinase domain-containing protein</fullName>
    </recommendedName>
</protein>
<gene>
    <name evidence="1" type="ORF">K505DRAFT_343835</name>
</gene>
<dbReference type="Proteomes" id="UP000799757">
    <property type="component" value="Unassembled WGS sequence"/>
</dbReference>